<dbReference type="Pfam" id="PF13516">
    <property type="entry name" value="LRR_6"/>
    <property type="match status" value="2"/>
</dbReference>
<protein>
    <submittedName>
        <fullName evidence="2">Iron(II)-dependent oxidoreductase EgtB</fullName>
        <ecNumber evidence="2">1.8.-.-</ecNumber>
    </submittedName>
</protein>
<dbReference type="Gene3D" id="3.90.1580.10">
    <property type="entry name" value="paralog of FGE (formylglycine-generating enzyme)"/>
    <property type="match status" value="1"/>
</dbReference>
<evidence type="ECO:0000313" key="2">
    <source>
        <dbReference type="EMBL" id="TWU02807.1"/>
    </source>
</evidence>
<keyword evidence="3" id="KW-1185">Reference proteome</keyword>
<dbReference type="Proteomes" id="UP000320176">
    <property type="component" value="Unassembled WGS sequence"/>
</dbReference>
<comment type="caution">
    <text evidence="2">The sequence shown here is derived from an EMBL/GenBank/DDBJ whole genome shotgun (WGS) entry which is preliminary data.</text>
</comment>
<dbReference type="AlphaFoldDB" id="A0A5C6ATM0"/>
<dbReference type="Pfam" id="PF03781">
    <property type="entry name" value="FGE-sulfatase"/>
    <property type="match status" value="1"/>
</dbReference>
<dbReference type="InterPro" id="IPR051043">
    <property type="entry name" value="Sulfatase_Mod_Factor_Kinase"/>
</dbReference>
<dbReference type="InterPro" id="IPR042095">
    <property type="entry name" value="SUMF_sf"/>
</dbReference>
<keyword evidence="2" id="KW-0560">Oxidoreductase</keyword>
<dbReference type="PANTHER" id="PTHR23150">
    <property type="entry name" value="SULFATASE MODIFYING FACTOR 1, 2"/>
    <property type="match status" value="1"/>
</dbReference>
<dbReference type="EMBL" id="SJPN01000004">
    <property type="protein sequence ID" value="TWU02807.1"/>
    <property type="molecule type" value="Genomic_DNA"/>
</dbReference>
<sequence length="751" mass="82950">MVSSVNCSRRLTPLVRSHASSWAHFLCCLIVVSICVPAGAAGSQSPEPSELTDRSGQQFRLIQPNQFVMGGSDSRAFAKDHSDFNSAGDDQPSHPVILTRPFYMATTEVTVGQFKRFVQATGYETQAQSSGNGIVGWMPIDGDRPERPKQSFAQAAEFDWLSPGFPQTDDCPVVGVSYNDAMAYCEWISQQENAEYRLPTEAEWECVCRAGTDTLFSFGDDYPGQIHRHANLGNAELEKSFPGRVTQQWLVDTESDPGDGQVFTAPVGNYTANAWGLHDLHGNVWEWCQDNYLDTFYTQFKSNGYRSVQPRAIDPVCTERWQQDGDWRVIRGGSWFVSPIQCQSSMRGYFEASDAACYVGFRVVRQASEAARGAAEQRHAASVAADEQLRSIARATVEAHQGVIRYEIDCDAFGSDAQERIGDLMHPVEFDIRPPGKITTEMIESVCRAQKLAGIIIRSGGDDITSQTFAPLANHPGLRWIQITGTVDLDDTLLDHFRNADQIESLHLQGEGITNAGLEKLPPLKTLREVILASTACTGEFLRHHVGSPLTQLHIQRLTDSAARTLTQFPEMRQLHVSSPLISPSGLQDIASLRLLNQLSLRDISTLSDSDFATLGRLRQLERLELFETKAGDQTVAACNGLNQLRTLVIDGDALTDNGLQTIADIPSLHELYIRGNSQITDQGLQSLWRLPNLRQLELRGTAITGTGLAALCELPKLRDLQIDGDGLSDAGRQVVTQLQESCPELRIRTR</sequence>
<evidence type="ECO:0000259" key="1">
    <source>
        <dbReference type="Pfam" id="PF03781"/>
    </source>
</evidence>
<name>A0A5C6ATM0_9BACT</name>
<feature type="domain" description="Sulfatase-modifying factor enzyme-like" evidence="1">
    <location>
        <begin position="71"/>
        <end position="365"/>
    </location>
</feature>
<dbReference type="InterPro" id="IPR032675">
    <property type="entry name" value="LRR_dom_sf"/>
</dbReference>
<dbReference type="SUPFAM" id="SSF56436">
    <property type="entry name" value="C-type lectin-like"/>
    <property type="match status" value="1"/>
</dbReference>
<organism evidence="2 3">
    <name type="scientific">Stieleria varia</name>
    <dbReference type="NCBI Taxonomy" id="2528005"/>
    <lineage>
        <taxon>Bacteria</taxon>
        <taxon>Pseudomonadati</taxon>
        <taxon>Planctomycetota</taxon>
        <taxon>Planctomycetia</taxon>
        <taxon>Pirellulales</taxon>
        <taxon>Pirellulaceae</taxon>
        <taxon>Stieleria</taxon>
    </lineage>
</organism>
<dbReference type="InterPro" id="IPR016187">
    <property type="entry name" value="CTDL_fold"/>
</dbReference>
<reference evidence="2 3" key="1">
    <citation type="submission" date="2019-02" db="EMBL/GenBank/DDBJ databases">
        <title>Deep-cultivation of Planctomycetes and their phenomic and genomic characterization uncovers novel biology.</title>
        <authorList>
            <person name="Wiegand S."/>
            <person name="Jogler M."/>
            <person name="Boedeker C."/>
            <person name="Pinto D."/>
            <person name="Vollmers J."/>
            <person name="Rivas-Marin E."/>
            <person name="Kohn T."/>
            <person name="Peeters S.H."/>
            <person name="Heuer A."/>
            <person name="Rast P."/>
            <person name="Oberbeckmann S."/>
            <person name="Bunk B."/>
            <person name="Jeske O."/>
            <person name="Meyerdierks A."/>
            <person name="Storesund J.E."/>
            <person name="Kallscheuer N."/>
            <person name="Luecker S."/>
            <person name="Lage O.M."/>
            <person name="Pohl T."/>
            <person name="Merkel B.J."/>
            <person name="Hornburger P."/>
            <person name="Mueller R.-W."/>
            <person name="Bruemmer F."/>
            <person name="Labrenz M."/>
            <person name="Spormann A.M."/>
            <person name="Op Den Camp H."/>
            <person name="Overmann J."/>
            <person name="Amann R."/>
            <person name="Jetten M.S.M."/>
            <person name="Mascher T."/>
            <person name="Medema M.H."/>
            <person name="Devos D.P."/>
            <person name="Kaster A.-K."/>
            <person name="Ovreas L."/>
            <person name="Rohde M."/>
            <person name="Galperin M.Y."/>
            <person name="Jogler C."/>
        </authorList>
    </citation>
    <scope>NUCLEOTIDE SEQUENCE [LARGE SCALE GENOMIC DNA]</scope>
    <source>
        <strain evidence="2 3">Pla52n</strain>
    </source>
</reference>
<dbReference type="PANTHER" id="PTHR23150:SF19">
    <property type="entry name" value="FORMYLGLYCINE-GENERATING ENZYME"/>
    <property type="match status" value="1"/>
</dbReference>
<dbReference type="EC" id="1.8.-.-" evidence="2"/>
<dbReference type="SUPFAM" id="SSF52047">
    <property type="entry name" value="RNI-like"/>
    <property type="match status" value="1"/>
</dbReference>
<dbReference type="InterPro" id="IPR005532">
    <property type="entry name" value="SUMF_dom"/>
</dbReference>
<dbReference type="InterPro" id="IPR001611">
    <property type="entry name" value="Leu-rich_rpt"/>
</dbReference>
<dbReference type="Gene3D" id="3.80.10.10">
    <property type="entry name" value="Ribonuclease Inhibitor"/>
    <property type="match status" value="2"/>
</dbReference>
<proteinExistence type="predicted"/>
<evidence type="ECO:0000313" key="3">
    <source>
        <dbReference type="Proteomes" id="UP000320176"/>
    </source>
</evidence>
<gene>
    <name evidence="2" type="primary">egtB_2</name>
    <name evidence="2" type="ORF">Pla52n_38670</name>
</gene>
<dbReference type="GO" id="GO:0120147">
    <property type="term" value="F:formylglycine-generating oxidase activity"/>
    <property type="evidence" value="ECO:0007669"/>
    <property type="project" value="TreeGrafter"/>
</dbReference>
<accession>A0A5C6ATM0</accession>